<proteinExistence type="predicted"/>
<dbReference type="EMBL" id="CP000829">
    <property type="protein sequence ID" value="ACI61778.1"/>
    <property type="molecule type" value="Genomic_DNA"/>
</dbReference>
<accession>A0A0H3C0A0</accession>
<organism evidence="1 2">
    <name type="scientific">Streptococcus pyogenes serotype M49 (strain NZ131)</name>
    <dbReference type="NCBI Taxonomy" id="471876"/>
    <lineage>
        <taxon>Bacteria</taxon>
        <taxon>Bacillati</taxon>
        <taxon>Bacillota</taxon>
        <taxon>Bacilli</taxon>
        <taxon>Lactobacillales</taxon>
        <taxon>Streptococcaceae</taxon>
        <taxon>Streptococcus</taxon>
    </lineage>
</organism>
<protein>
    <recommendedName>
        <fullName evidence="3">Phage protein</fullName>
    </recommendedName>
</protein>
<dbReference type="AlphaFoldDB" id="A0A0H3C0A0"/>
<dbReference type="HOGENOM" id="CLU_2060143_0_0_9"/>
<dbReference type="KEGG" id="soz:Spy49_1512c"/>
<evidence type="ECO:0008006" key="3">
    <source>
        <dbReference type="Google" id="ProtNLM"/>
    </source>
</evidence>
<dbReference type="Proteomes" id="UP000001039">
    <property type="component" value="Chromosome"/>
</dbReference>
<sequence>MTKDKRTGWLAELNPGDKIILVNNPRWFKTSRTVRAVSKITPTGRINIDNFQFMPDGVCLNGNNYYLEEATDEVISEVLKENEYRHFRNSVIEKFESKIKEDDLLTTDQLKAIDTILNN</sequence>
<evidence type="ECO:0000313" key="2">
    <source>
        <dbReference type="Proteomes" id="UP000001039"/>
    </source>
</evidence>
<evidence type="ECO:0000313" key="1">
    <source>
        <dbReference type="EMBL" id="ACI61778.1"/>
    </source>
</evidence>
<reference evidence="1 2" key="1">
    <citation type="journal article" date="2008" name="J. Bacteriol.">
        <title>Genome sequence of a nephritogenic and highly transformable M49 strain of Streptococcus pyogenes.</title>
        <authorList>
            <person name="McShan W.M."/>
            <person name="Ferretti J.J."/>
            <person name="Karasawa T."/>
            <person name="Suvorov A.N."/>
            <person name="Lin S."/>
            <person name="Qin B."/>
            <person name="Jia H."/>
            <person name="Kenton S."/>
            <person name="Najar F."/>
            <person name="Wu H."/>
            <person name="Scott J."/>
            <person name="Roe B.A."/>
            <person name="Savic D.J."/>
        </authorList>
    </citation>
    <scope>NUCLEOTIDE SEQUENCE [LARGE SCALE GENOMIC DNA]</scope>
    <source>
        <strain evidence="1 2">NZ131</strain>
    </source>
</reference>
<name>A0A0H3C0A0_STRPZ</name>
<gene>
    <name evidence="1" type="ordered locus">Spy49_1512c</name>
</gene>